<keyword evidence="2" id="KW-1133">Transmembrane helix</keyword>
<name>A0A2I2G5T6_9EURO</name>
<dbReference type="GeneID" id="36552113"/>
<gene>
    <name evidence="3" type="ORF">P170DRAFT_360496</name>
</gene>
<evidence type="ECO:0000313" key="4">
    <source>
        <dbReference type="Proteomes" id="UP000234275"/>
    </source>
</evidence>
<dbReference type="PANTHER" id="PTHR37535:SF3">
    <property type="entry name" value="FLUG DOMAIN-CONTAINING PROTEIN"/>
    <property type="match status" value="1"/>
</dbReference>
<dbReference type="STRING" id="1392250.A0A2I2G5T6"/>
<dbReference type="AlphaFoldDB" id="A0A2I2G5T6"/>
<accession>A0A2I2G5T6</accession>
<dbReference type="Proteomes" id="UP000234275">
    <property type="component" value="Unassembled WGS sequence"/>
</dbReference>
<organism evidence="3 4">
    <name type="scientific">Aspergillus steynii IBT 23096</name>
    <dbReference type="NCBI Taxonomy" id="1392250"/>
    <lineage>
        <taxon>Eukaryota</taxon>
        <taxon>Fungi</taxon>
        <taxon>Dikarya</taxon>
        <taxon>Ascomycota</taxon>
        <taxon>Pezizomycotina</taxon>
        <taxon>Eurotiomycetes</taxon>
        <taxon>Eurotiomycetidae</taxon>
        <taxon>Eurotiales</taxon>
        <taxon>Aspergillaceae</taxon>
        <taxon>Aspergillus</taxon>
        <taxon>Aspergillus subgen. Circumdati</taxon>
    </lineage>
</organism>
<evidence type="ECO:0008006" key="5">
    <source>
        <dbReference type="Google" id="ProtNLM"/>
    </source>
</evidence>
<feature type="transmembrane region" description="Helical" evidence="2">
    <location>
        <begin position="251"/>
        <end position="270"/>
    </location>
</feature>
<feature type="transmembrane region" description="Helical" evidence="2">
    <location>
        <begin position="188"/>
        <end position="211"/>
    </location>
</feature>
<dbReference type="InterPro" id="IPR021842">
    <property type="entry name" value="DUF3435"/>
</dbReference>
<dbReference type="VEuPathDB" id="FungiDB:P170DRAFT_360496"/>
<dbReference type="Pfam" id="PF11917">
    <property type="entry name" value="DUF3435"/>
    <property type="match status" value="1"/>
</dbReference>
<comment type="caution">
    <text evidence="3">The sequence shown here is derived from an EMBL/GenBank/DDBJ whole genome shotgun (WGS) entry which is preliminary data.</text>
</comment>
<proteinExistence type="predicted"/>
<dbReference type="OrthoDB" id="4505882at2759"/>
<keyword evidence="2" id="KW-0472">Membrane</keyword>
<feature type="compositionally biased region" description="Basic and acidic residues" evidence="1">
    <location>
        <begin position="31"/>
        <end position="48"/>
    </location>
</feature>
<reference evidence="3 4" key="1">
    <citation type="submission" date="2016-12" db="EMBL/GenBank/DDBJ databases">
        <title>The genomes of Aspergillus section Nigri reveals drivers in fungal speciation.</title>
        <authorList>
            <consortium name="DOE Joint Genome Institute"/>
            <person name="Vesth T.C."/>
            <person name="Nybo J."/>
            <person name="Theobald S."/>
            <person name="Brandl J."/>
            <person name="Frisvad J.C."/>
            <person name="Nielsen K.F."/>
            <person name="Lyhne E.K."/>
            <person name="Kogle M.E."/>
            <person name="Kuo A."/>
            <person name="Riley R."/>
            <person name="Clum A."/>
            <person name="Nolan M."/>
            <person name="Lipzen A."/>
            <person name="Salamov A."/>
            <person name="Henrissat B."/>
            <person name="Wiebenga A."/>
            <person name="De Vries R.P."/>
            <person name="Grigoriev I.V."/>
            <person name="Mortensen U.H."/>
            <person name="Andersen M.R."/>
            <person name="Baker S.E."/>
        </authorList>
    </citation>
    <scope>NUCLEOTIDE SEQUENCE [LARGE SCALE GENOMIC DNA]</scope>
    <source>
        <strain evidence="3 4">IBT 23096</strain>
    </source>
</reference>
<sequence>MGKRIFFRNKDIKRKHYERQAANRYVAKAHQNKDSVRKRHERTEETKNLHKEKVADYQEFVIEEGYKSPGYRIKPGCLAPSIVVIKDFIRSYVRTVKGTGRLSQKKTATVRTATAYAEQFFGGFEEATGSKIVPDDRSEIYSWIKKTLTEEGEVEDIKKQKFNFDRNDFTDLVASMWTRDCPIFMHGLLKVSILFALQVFLFTGARIGAFIPESKRKSQRGLRYRQWLKKNRNENYTVFGIGIRDDSRPQFASGLLLLVIALAHGAISGINSLADLAQFDLRDGRTTEIPLSWNPDALNKPVFRNVTAKGPQEVALNKERFCTLLRSLLTAAGYSKHATIHDIRRALGKKIEARHGSAPVSQIYAHRSESTYPEHYQAHCSSIDTVGDVLDEGEETYHIEYFQSYRQFREVGLPCELPAEMEVAIMKMPEIVEARDRIKQLLDNADHFGAAEEEQEYRKLYTRIQLSELHRFQHEWVQERRQRRVLNRGKDEPDWPEGNTRTRALALIMPELDHLGATLSIPKQLAFDERLLFAEQLLTQCRRDYNVIYLPGEAPTDDRKCPVHDCRKDLQSPTLTHSDRSAHIHDCTRGDIARRLHIGESDLRYCYECMTWCPQVEWRDHCSYHLQSWSDLHCEVVICRYTVIRPGYCPCCVWNQGLPADKRLKYWTSSANLRKHLEHRHIVEIKWPTIDPICGCPQTFASEQEFRYHLHDVHGLTDGIWKSRKPSLKRK</sequence>
<evidence type="ECO:0000256" key="2">
    <source>
        <dbReference type="SAM" id="Phobius"/>
    </source>
</evidence>
<dbReference type="PANTHER" id="PTHR37535">
    <property type="entry name" value="FLUG DOMAIN PROTEIN"/>
    <property type="match status" value="1"/>
</dbReference>
<keyword evidence="4" id="KW-1185">Reference proteome</keyword>
<dbReference type="EMBL" id="MSFO01000005">
    <property type="protein sequence ID" value="PLB48229.1"/>
    <property type="molecule type" value="Genomic_DNA"/>
</dbReference>
<protein>
    <recommendedName>
        <fullName evidence="5">C2H2-type domain-containing protein</fullName>
    </recommendedName>
</protein>
<dbReference type="RefSeq" id="XP_024703531.1">
    <property type="nucleotide sequence ID" value="XM_024844413.1"/>
</dbReference>
<evidence type="ECO:0000313" key="3">
    <source>
        <dbReference type="EMBL" id="PLB48229.1"/>
    </source>
</evidence>
<feature type="region of interest" description="Disordered" evidence="1">
    <location>
        <begin position="29"/>
        <end position="48"/>
    </location>
</feature>
<evidence type="ECO:0000256" key="1">
    <source>
        <dbReference type="SAM" id="MobiDB-lite"/>
    </source>
</evidence>
<feature type="non-terminal residue" evidence="3">
    <location>
        <position position="731"/>
    </location>
</feature>
<keyword evidence="2" id="KW-0812">Transmembrane</keyword>